<feature type="transmembrane region" description="Helical" evidence="1">
    <location>
        <begin position="6"/>
        <end position="37"/>
    </location>
</feature>
<evidence type="ECO:0000313" key="3">
    <source>
        <dbReference type="Proteomes" id="UP000823900"/>
    </source>
</evidence>
<comment type="caution">
    <text evidence="2">The sequence shown here is derived from an EMBL/GenBank/DDBJ whole genome shotgun (WGS) entry which is preliminary data.</text>
</comment>
<evidence type="ECO:0000313" key="2">
    <source>
        <dbReference type="EMBL" id="HJA70688.1"/>
    </source>
</evidence>
<keyword evidence="1" id="KW-0812">Transmembrane</keyword>
<feature type="transmembrane region" description="Helical" evidence="1">
    <location>
        <begin position="49"/>
        <end position="71"/>
    </location>
</feature>
<evidence type="ECO:0000256" key="1">
    <source>
        <dbReference type="SAM" id="Phobius"/>
    </source>
</evidence>
<keyword evidence="1" id="KW-1133">Transmembrane helix</keyword>
<accession>A0A9D2KML4</accession>
<feature type="transmembrane region" description="Helical" evidence="1">
    <location>
        <begin position="83"/>
        <end position="104"/>
    </location>
</feature>
<reference evidence="2" key="2">
    <citation type="submission" date="2021-04" db="EMBL/GenBank/DDBJ databases">
        <authorList>
            <person name="Gilroy R."/>
        </authorList>
    </citation>
    <scope>NUCLEOTIDE SEQUENCE</scope>
    <source>
        <strain evidence="2">CHK178-16964</strain>
    </source>
</reference>
<feature type="transmembrane region" description="Helical" evidence="1">
    <location>
        <begin position="153"/>
        <end position="172"/>
    </location>
</feature>
<gene>
    <name evidence="2" type="ORF">IAA07_03785</name>
</gene>
<organism evidence="2 3">
    <name type="scientific">Candidatus Lachnoclostridium stercoravium</name>
    <dbReference type="NCBI Taxonomy" id="2838633"/>
    <lineage>
        <taxon>Bacteria</taxon>
        <taxon>Bacillati</taxon>
        <taxon>Bacillota</taxon>
        <taxon>Clostridia</taxon>
        <taxon>Lachnospirales</taxon>
        <taxon>Lachnospiraceae</taxon>
    </lineage>
</organism>
<reference evidence="2" key="1">
    <citation type="journal article" date="2021" name="PeerJ">
        <title>Extensive microbial diversity within the chicken gut microbiome revealed by metagenomics and culture.</title>
        <authorList>
            <person name="Gilroy R."/>
            <person name="Ravi A."/>
            <person name="Getino M."/>
            <person name="Pursley I."/>
            <person name="Horton D.L."/>
            <person name="Alikhan N.F."/>
            <person name="Baker D."/>
            <person name="Gharbi K."/>
            <person name="Hall N."/>
            <person name="Watson M."/>
            <person name="Adriaenssens E.M."/>
            <person name="Foster-Nyarko E."/>
            <person name="Jarju S."/>
            <person name="Secka A."/>
            <person name="Antonio M."/>
            <person name="Oren A."/>
            <person name="Chaudhuri R.R."/>
            <person name="La Ragione R."/>
            <person name="Hildebrand F."/>
            <person name="Pallen M.J."/>
        </authorList>
    </citation>
    <scope>NUCLEOTIDE SEQUENCE</scope>
    <source>
        <strain evidence="2">CHK178-16964</strain>
    </source>
</reference>
<dbReference type="EMBL" id="DWZA01000032">
    <property type="protein sequence ID" value="HJA70688.1"/>
    <property type="molecule type" value="Genomic_DNA"/>
</dbReference>
<dbReference type="AlphaFoldDB" id="A0A9D2KML4"/>
<sequence>MGGIFFFVYILLGAIPLLLYGSVPGPMSLLADVGYILAGVFMLINKKNIVACIGFGILALQGFLQFVNGILQFSYYVNPLSAMFFKLLGFAGYMLLFLCAVIQFTDFMPELKKIAAMLWFVPIVFLGLAALHTIASLIPILFAGGLAPALINILRNVVRLAGLACAGWWIGITETSGKRPEF</sequence>
<keyword evidence="1" id="KW-0472">Membrane</keyword>
<protein>
    <submittedName>
        <fullName evidence="2">Uncharacterized protein</fullName>
    </submittedName>
</protein>
<name>A0A9D2KML4_9FIRM</name>
<proteinExistence type="predicted"/>
<feature type="transmembrane region" description="Helical" evidence="1">
    <location>
        <begin position="116"/>
        <end position="141"/>
    </location>
</feature>
<dbReference type="Proteomes" id="UP000823900">
    <property type="component" value="Unassembled WGS sequence"/>
</dbReference>